<protein>
    <submittedName>
        <fullName evidence="5">MarR family transcriptional regulator</fullName>
    </submittedName>
</protein>
<dbReference type="GO" id="GO:0003677">
    <property type="term" value="F:DNA binding"/>
    <property type="evidence" value="ECO:0007669"/>
    <property type="project" value="UniProtKB-KW"/>
</dbReference>
<dbReference type="PROSITE" id="PS01117">
    <property type="entry name" value="HTH_MARR_1"/>
    <property type="match status" value="1"/>
</dbReference>
<evidence type="ECO:0000256" key="3">
    <source>
        <dbReference type="ARBA" id="ARBA00023163"/>
    </source>
</evidence>
<dbReference type="InterPro" id="IPR036388">
    <property type="entry name" value="WH-like_DNA-bd_sf"/>
</dbReference>
<comment type="caution">
    <text evidence="5">The sequence shown here is derived from an EMBL/GenBank/DDBJ whole genome shotgun (WGS) entry which is preliminary data.</text>
</comment>
<keyword evidence="2" id="KW-0238">DNA-binding</keyword>
<dbReference type="SUPFAM" id="SSF46785">
    <property type="entry name" value="Winged helix' DNA-binding domain"/>
    <property type="match status" value="1"/>
</dbReference>
<evidence type="ECO:0000259" key="4">
    <source>
        <dbReference type="PROSITE" id="PS50995"/>
    </source>
</evidence>
<dbReference type="EMBL" id="WLYK01000001">
    <property type="protein sequence ID" value="MTD12681.1"/>
    <property type="molecule type" value="Genomic_DNA"/>
</dbReference>
<name>A0A7K1FEZ6_9ACTN</name>
<dbReference type="InterPro" id="IPR023187">
    <property type="entry name" value="Tscrpt_reg_MarR-type_CS"/>
</dbReference>
<dbReference type="PROSITE" id="PS50995">
    <property type="entry name" value="HTH_MARR_2"/>
    <property type="match status" value="1"/>
</dbReference>
<dbReference type="Pfam" id="PF01047">
    <property type="entry name" value="MarR"/>
    <property type="match status" value="1"/>
</dbReference>
<evidence type="ECO:0000313" key="6">
    <source>
        <dbReference type="Proteomes" id="UP000460221"/>
    </source>
</evidence>
<dbReference type="GO" id="GO:0006950">
    <property type="term" value="P:response to stress"/>
    <property type="evidence" value="ECO:0007669"/>
    <property type="project" value="TreeGrafter"/>
</dbReference>
<accession>A0A7K1FEZ6</accession>
<evidence type="ECO:0000256" key="2">
    <source>
        <dbReference type="ARBA" id="ARBA00023125"/>
    </source>
</evidence>
<sequence length="132" mass="14270">MAAVEDEVTVTQLRALVVLSTRGDLDLRGLADAMGVHPSNATRLCDRLVAAGLVVRRDNQNDRRHLVLTVTSRGRAVVDAVTEARRQAVGDVLERLAPERRGAVVDALAEFARAGGEPAPDDLRKMGWPDHS</sequence>
<feature type="domain" description="HTH marR-type" evidence="4">
    <location>
        <begin position="1"/>
        <end position="113"/>
    </location>
</feature>
<gene>
    <name evidence="5" type="ORF">GIS00_01810</name>
</gene>
<dbReference type="InterPro" id="IPR036390">
    <property type="entry name" value="WH_DNA-bd_sf"/>
</dbReference>
<dbReference type="GO" id="GO:0003700">
    <property type="term" value="F:DNA-binding transcription factor activity"/>
    <property type="evidence" value="ECO:0007669"/>
    <property type="project" value="InterPro"/>
</dbReference>
<keyword evidence="3" id="KW-0804">Transcription</keyword>
<dbReference type="AlphaFoldDB" id="A0A7K1FEZ6"/>
<dbReference type="PANTHER" id="PTHR33164">
    <property type="entry name" value="TRANSCRIPTIONAL REGULATOR, MARR FAMILY"/>
    <property type="match status" value="1"/>
</dbReference>
<dbReference type="PANTHER" id="PTHR33164:SF94">
    <property type="entry name" value="TRANSCRIPTIONAL REGULATORY PROTEIN-RELATED"/>
    <property type="match status" value="1"/>
</dbReference>
<evidence type="ECO:0000313" key="5">
    <source>
        <dbReference type="EMBL" id="MTD12681.1"/>
    </source>
</evidence>
<evidence type="ECO:0000256" key="1">
    <source>
        <dbReference type="ARBA" id="ARBA00023015"/>
    </source>
</evidence>
<proteinExistence type="predicted"/>
<organism evidence="5 6">
    <name type="scientific">Nakamurella alba</name>
    <dbReference type="NCBI Taxonomy" id="2665158"/>
    <lineage>
        <taxon>Bacteria</taxon>
        <taxon>Bacillati</taxon>
        <taxon>Actinomycetota</taxon>
        <taxon>Actinomycetes</taxon>
        <taxon>Nakamurellales</taxon>
        <taxon>Nakamurellaceae</taxon>
        <taxon>Nakamurella</taxon>
    </lineage>
</organism>
<dbReference type="InterPro" id="IPR039422">
    <property type="entry name" value="MarR/SlyA-like"/>
</dbReference>
<dbReference type="SMART" id="SM00347">
    <property type="entry name" value="HTH_MARR"/>
    <property type="match status" value="1"/>
</dbReference>
<dbReference type="Gene3D" id="1.10.10.10">
    <property type="entry name" value="Winged helix-like DNA-binding domain superfamily/Winged helix DNA-binding domain"/>
    <property type="match status" value="1"/>
</dbReference>
<keyword evidence="1" id="KW-0805">Transcription regulation</keyword>
<reference evidence="5 6" key="1">
    <citation type="submission" date="2019-11" db="EMBL/GenBank/DDBJ databases">
        <authorList>
            <person name="Jiang L.-Q."/>
        </authorList>
    </citation>
    <scope>NUCLEOTIDE SEQUENCE [LARGE SCALE GENOMIC DNA]</scope>
    <source>
        <strain evidence="5 6">YIM 132087</strain>
    </source>
</reference>
<dbReference type="InterPro" id="IPR000835">
    <property type="entry name" value="HTH_MarR-typ"/>
</dbReference>
<dbReference type="Proteomes" id="UP000460221">
    <property type="component" value="Unassembled WGS sequence"/>
</dbReference>
<keyword evidence="6" id="KW-1185">Reference proteome</keyword>